<proteinExistence type="inferred from homology"/>
<keyword evidence="8" id="KW-1185">Reference proteome</keyword>
<reference evidence="7 8" key="1">
    <citation type="submission" date="2021-03" db="EMBL/GenBank/DDBJ databases">
        <title>Genomic Encyclopedia of Type Strains, Phase IV (KMG-IV): sequencing the most valuable type-strain genomes for metagenomic binning, comparative biology and taxonomic classification.</title>
        <authorList>
            <person name="Goeker M."/>
        </authorList>
    </citation>
    <scope>NUCLEOTIDE SEQUENCE [LARGE SCALE GENOMIC DNA]</scope>
    <source>
        <strain evidence="7 8">DSM 28650</strain>
    </source>
</reference>
<keyword evidence="4" id="KW-0807">Transducer</keyword>
<dbReference type="InterPro" id="IPR000914">
    <property type="entry name" value="SBP_5_dom"/>
</dbReference>
<dbReference type="PANTHER" id="PTHR30290">
    <property type="entry name" value="PERIPLASMIC BINDING COMPONENT OF ABC TRANSPORTER"/>
    <property type="match status" value="1"/>
</dbReference>
<evidence type="ECO:0000313" key="8">
    <source>
        <dbReference type="Proteomes" id="UP001519308"/>
    </source>
</evidence>
<dbReference type="Gene3D" id="3.90.76.10">
    <property type="entry name" value="Dipeptide-binding Protein, Domain 1"/>
    <property type="match status" value="1"/>
</dbReference>
<dbReference type="CDD" id="cd11386">
    <property type="entry name" value="MCP_signal"/>
    <property type="match status" value="1"/>
</dbReference>
<keyword evidence="2" id="KW-0813">Transport</keyword>
<keyword evidence="3" id="KW-0732">Signal</keyword>
<dbReference type="SUPFAM" id="SSF53850">
    <property type="entry name" value="Periplasmic binding protein-like II"/>
    <property type="match status" value="1"/>
</dbReference>
<protein>
    <submittedName>
        <fullName evidence="7">ABC-type transport system substrate-binding protein/methyl-accepting chemotaxis protein</fullName>
    </submittedName>
</protein>
<dbReference type="PROSITE" id="PS50111">
    <property type="entry name" value="CHEMOTAXIS_TRANSDUC_2"/>
    <property type="match status" value="1"/>
</dbReference>
<comment type="similarity">
    <text evidence="1">Belongs to the bacterial solute-binding protein 5 family.</text>
</comment>
<sequence>MFGRKKKEIHNISTEHEKEIHSDESSSNLDLMKENEKRVFNRLQHRLRETEFQGNSLISIIEVISNRVEEQVKLIDKVVEEIDSYSAMAEEVQASSANSAETAYSTLTVINEGSKAVNSTIEAIKHIETSVSSVVNEIDELKTKSSQIDSIINIIKEIAGQTNLLALNASIEAARAGDAGRGFAVVAEEVKKLAQRSNDSAGQISNIINDINKSIGNTVNAMQVSSSKVNEGTTIAEKTNTAFKNVEQAISEMINITNEINNALEVQTSSLDGVISSSREMMESSEKSMTMVESALMNTQFMKASITALLQVSELLDKARKALVINDAESMSPETQLTFGVNNPLKTLDPAMITVMEEIRILSNVHLGLLGSSDSGEVLPAIAKSWYVEDDGVTWIFNLRNDVTFHNGKKVTANDVKNSLERLLSPKVKSPNGWFINAIEGADKFMNGETTSLSGIKVLGDFKLSIKLAFAFSGFLLSLPQACCAILESEALKQGKIVGCGAYIIEDINDEVIKLKAFENYIGGRPYCDKLELVVNKGENLKEFIEGNRDFYLVQGKKEVDGIKETPYFKTMKNYDLLATFYLGFKLKNTSSVYMRKNIRKAISHAINKDRIIKELQGGLASRAKAVIPAGLVGNDYISEYEYNVNKAKELLKKENISFREPLKILCANNVQAILKYVEEDLKAVGIPCEFKIVESKVFASEEAYKYGDMFYYGWYADTLDPSAFIEPLFSPGSVSNLSGYDNKELMSLLNEAKSTANPIKRKALYEQIQRIIHEDIPVIPVLHPQNAVCSKENIFNIRISPLAMVKYDNIIKE</sequence>
<name>A0ABS4K7L8_9CLOT</name>
<dbReference type="SMART" id="SM00283">
    <property type="entry name" value="MA"/>
    <property type="match status" value="1"/>
</dbReference>
<dbReference type="RefSeq" id="WP_021285112.1">
    <property type="nucleotide sequence ID" value="NZ_JAGGLL010000023.1"/>
</dbReference>
<dbReference type="Gene3D" id="3.40.190.10">
    <property type="entry name" value="Periplasmic binding protein-like II"/>
    <property type="match status" value="1"/>
</dbReference>
<evidence type="ECO:0000256" key="4">
    <source>
        <dbReference type="PROSITE-ProRule" id="PRU00284"/>
    </source>
</evidence>
<dbReference type="Gene3D" id="3.10.105.10">
    <property type="entry name" value="Dipeptide-binding Protein, Domain 3"/>
    <property type="match status" value="1"/>
</dbReference>
<gene>
    <name evidence="7" type="ORF">J2Z44_002950</name>
</gene>
<organism evidence="7 8">
    <name type="scientific">Clostridium punense</name>
    <dbReference type="NCBI Taxonomy" id="1054297"/>
    <lineage>
        <taxon>Bacteria</taxon>
        <taxon>Bacillati</taxon>
        <taxon>Bacillota</taxon>
        <taxon>Clostridia</taxon>
        <taxon>Eubacteriales</taxon>
        <taxon>Clostridiaceae</taxon>
        <taxon>Clostridium</taxon>
    </lineage>
</organism>
<dbReference type="EMBL" id="JAGGLL010000023">
    <property type="protein sequence ID" value="MBP2023116.1"/>
    <property type="molecule type" value="Genomic_DNA"/>
</dbReference>
<dbReference type="Pfam" id="PF00015">
    <property type="entry name" value="MCPsignal"/>
    <property type="match status" value="1"/>
</dbReference>
<evidence type="ECO:0000256" key="1">
    <source>
        <dbReference type="ARBA" id="ARBA00005695"/>
    </source>
</evidence>
<dbReference type="Pfam" id="PF00496">
    <property type="entry name" value="SBP_bac_5"/>
    <property type="match status" value="1"/>
</dbReference>
<feature type="domain" description="Methyl-accepting transducer" evidence="6">
    <location>
        <begin position="46"/>
        <end position="282"/>
    </location>
</feature>
<dbReference type="InterPro" id="IPR039424">
    <property type="entry name" value="SBP_5"/>
</dbReference>
<dbReference type="CDD" id="cd00995">
    <property type="entry name" value="PBP2_NikA_DppA_OppA_like"/>
    <property type="match status" value="1"/>
</dbReference>
<dbReference type="PANTHER" id="PTHR30290:SF9">
    <property type="entry name" value="OLIGOPEPTIDE-BINDING PROTEIN APPA"/>
    <property type="match status" value="1"/>
</dbReference>
<accession>A0ABS4K7L8</accession>
<evidence type="ECO:0000313" key="7">
    <source>
        <dbReference type="EMBL" id="MBP2023116.1"/>
    </source>
</evidence>
<evidence type="ECO:0000256" key="5">
    <source>
        <dbReference type="SAM" id="MobiDB-lite"/>
    </source>
</evidence>
<evidence type="ECO:0000259" key="6">
    <source>
        <dbReference type="PROSITE" id="PS50111"/>
    </source>
</evidence>
<feature type="region of interest" description="Disordered" evidence="5">
    <location>
        <begin position="1"/>
        <end position="27"/>
    </location>
</feature>
<dbReference type="InterPro" id="IPR004089">
    <property type="entry name" value="MCPsignal_dom"/>
</dbReference>
<evidence type="ECO:0000256" key="2">
    <source>
        <dbReference type="ARBA" id="ARBA00022448"/>
    </source>
</evidence>
<comment type="caution">
    <text evidence="7">The sequence shown here is derived from an EMBL/GenBank/DDBJ whole genome shotgun (WGS) entry which is preliminary data.</text>
</comment>
<evidence type="ECO:0000256" key="3">
    <source>
        <dbReference type="ARBA" id="ARBA00022729"/>
    </source>
</evidence>
<dbReference type="Proteomes" id="UP001519308">
    <property type="component" value="Unassembled WGS sequence"/>
</dbReference>
<dbReference type="SUPFAM" id="SSF58104">
    <property type="entry name" value="Methyl-accepting chemotaxis protein (MCP) signaling domain"/>
    <property type="match status" value="1"/>
</dbReference>
<feature type="compositionally biased region" description="Basic and acidic residues" evidence="5">
    <location>
        <begin position="9"/>
        <end position="24"/>
    </location>
</feature>
<dbReference type="Gene3D" id="1.10.287.950">
    <property type="entry name" value="Methyl-accepting chemotaxis protein"/>
    <property type="match status" value="1"/>
</dbReference>